<dbReference type="Pfam" id="PF00008">
    <property type="entry name" value="EGF"/>
    <property type="match status" value="1"/>
</dbReference>
<dbReference type="FunFam" id="2.10.25.10:FF:000394">
    <property type="entry name" value="Epidermal growth factor-like protein 8"/>
    <property type="match status" value="1"/>
</dbReference>
<accession>A0A8C0JJH9</accession>
<evidence type="ECO:0000256" key="10">
    <source>
        <dbReference type="SAM" id="SignalP"/>
    </source>
</evidence>
<dbReference type="PANTHER" id="PTHR14949">
    <property type="entry name" value="EGF-LIKE-DOMAIN, MULTIPLE 7, 8"/>
    <property type="match status" value="1"/>
</dbReference>
<evidence type="ECO:0000259" key="12">
    <source>
        <dbReference type="PROSITE" id="PS51041"/>
    </source>
</evidence>
<keyword evidence="6" id="KW-0175">Coiled coil</keyword>
<keyword evidence="7 9" id="KW-1015">Disulfide bond</keyword>
<dbReference type="SUPFAM" id="SSF57196">
    <property type="entry name" value="EGF/Laminin"/>
    <property type="match status" value="2"/>
</dbReference>
<comment type="caution">
    <text evidence="9">Lacks conserved residue(s) required for the propagation of feature annotation.</text>
</comment>
<dbReference type="PROSITE" id="PS00022">
    <property type="entry name" value="EGF_1"/>
    <property type="match status" value="1"/>
</dbReference>
<feature type="domain" description="EGF-like" evidence="11">
    <location>
        <begin position="111"/>
        <end position="143"/>
    </location>
</feature>
<feature type="domain" description="EMI" evidence="12">
    <location>
        <begin position="34"/>
        <end position="112"/>
    </location>
</feature>
<dbReference type="Proteomes" id="UP000694391">
    <property type="component" value="Unplaced"/>
</dbReference>
<dbReference type="GO" id="GO:0005509">
    <property type="term" value="F:calcium ion binding"/>
    <property type="evidence" value="ECO:0007669"/>
    <property type="project" value="InterPro"/>
</dbReference>
<dbReference type="Pfam" id="PF07645">
    <property type="entry name" value="EGF_CA"/>
    <property type="match status" value="1"/>
</dbReference>
<evidence type="ECO:0000313" key="13">
    <source>
        <dbReference type="Ensembl" id="ENSCAFP00020001257.1"/>
    </source>
</evidence>
<feature type="chain" id="PRO_5034972762" evidence="10">
    <location>
        <begin position="26"/>
        <end position="316"/>
    </location>
</feature>
<dbReference type="InterPro" id="IPR018097">
    <property type="entry name" value="EGF_Ca-bd_CS"/>
</dbReference>
<protein>
    <submittedName>
        <fullName evidence="13">EGF like domain multiple 8</fullName>
    </submittedName>
</protein>
<dbReference type="Ensembl" id="ENSCAFT00020001485.1">
    <property type="protein sequence ID" value="ENSCAFP00020001257.1"/>
    <property type="gene ID" value="ENSCAFG00020001145.1"/>
</dbReference>
<keyword evidence="4 10" id="KW-0732">Signal</keyword>
<evidence type="ECO:0000256" key="4">
    <source>
        <dbReference type="ARBA" id="ARBA00022729"/>
    </source>
</evidence>
<keyword evidence="3 9" id="KW-0245">EGF-like domain</keyword>
<evidence type="ECO:0000256" key="7">
    <source>
        <dbReference type="ARBA" id="ARBA00023157"/>
    </source>
</evidence>
<proteinExistence type="predicted"/>
<dbReference type="PROSITE" id="PS01186">
    <property type="entry name" value="EGF_2"/>
    <property type="match status" value="1"/>
</dbReference>
<reference evidence="13" key="2">
    <citation type="submission" date="2025-09" db="UniProtKB">
        <authorList>
            <consortium name="Ensembl"/>
        </authorList>
    </citation>
    <scope>IDENTIFICATION</scope>
</reference>
<dbReference type="InterPro" id="IPR001881">
    <property type="entry name" value="EGF-like_Ca-bd_dom"/>
</dbReference>
<evidence type="ECO:0000256" key="3">
    <source>
        <dbReference type="ARBA" id="ARBA00022536"/>
    </source>
</evidence>
<feature type="signal peptide" evidence="10">
    <location>
        <begin position="1"/>
        <end position="25"/>
    </location>
</feature>
<sequence length="316" mass="35585">MASRDELYNLLGGLSSLLLLMSVQGAKGGSLKESQGVCSKHMLVVPLHYNESYSQPVYKPYLTMCNGRRICSTYRTTYRVAWREVKREVQQTHVVCCQGWKKRHPGALTCDEAICAKPCLNRGVCVRPEQCQCAPGWGGKHCHVDVDECRTGVTLCSHYCLNTAGSFTCGCPQVREAEHDEHALRREIWELRGRLERLEQWARQAGAWVRAVLPMPPEELQPEQVAELWGWSDRIESLSDQVLLLEERLGACESSVPLCLNPHPPMAAPSSPRHLSLVHFSFPQTLSQHLASPYCPQIATLHPFLWYPVPNLFIVG</sequence>
<evidence type="ECO:0000256" key="2">
    <source>
        <dbReference type="ARBA" id="ARBA00022525"/>
    </source>
</evidence>
<dbReference type="SMART" id="SM00179">
    <property type="entry name" value="EGF_CA"/>
    <property type="match status" value="1"/>
</dbReference>
<dbReference type="SMART" id="SM00181">
    <property type="entry name" value="EGF"/>
    <property type="match status" value="2"/>
</dbReference>
<dbReference type="GO" id="GO:0005576">
    <property type="term" value="C:extracellular region"/>
    <property type="evidence" value="ECO:0007669"/>
    <property type="project" value="UniProtKB-SubCell"/>
</dbReference>
<dbReference type="PANTHER" id="PTHR14949:SF27">
    <property type="entry name" value="EPIDERMAL GROWTH FACTOR-LIKE PROTEIN 8"/>
    <property type="match status" value="1"/>
</dbReference>
<dbReference type="InterPro" id="IPR049883">
    <property type="entry name" value="NOTCH1_EGF-like"/>
</dbReference>
<keyword evidence="8" id="KW-0325">Glycoprotein</keyword>
<organism evidence="13 14">
    <name type="scientific">Canis lupus dingo</name>
    <name type="common">dingo</name>
    <dbReference type="NCBI Taxonomy" id="286419"/>
    <lineage>
        <taxon>Eukaryota</taxon>
        <taxon>Metazoa</taxon>
        <taxon>Chordata</taxon>
        <taxon>Craniata</taxon>
        <taxon>Vertebrata</taxon>
        <taxon>Euteleostomi</taxon>
        <taxon>Mammalia</taxon>
        <taxon>Eutheria</taxon>
        <taxon>Laurasiatheria</taxon>
        <taxon>Carnivora</taxon>
        <taxon>Caniformia</taxon>
        <taxon>Canidae</taxon>
        <taxon>Canis</taxon>
    </lineage>
</organism>
<evidence type="ECO:0000313" key="14">
    <source>
        <dbReference type="Proteomes" id="UP000694391"/>
    </source>
</evidence>
<feature type="disulfide bond" evidence="9">
    <location>
        <begin position="115"/>
        <end position="125"/>
    </location>
</feature>
<feature type="disulfide bond" evidence="9">
    <location>
        <begin position="133"/>
        <end position="142"/>
    </location>
</feature>
<name>A0A8C0JJH9_CANLU</name>
<dbReference type="InterPro" id="IPR011489">
    <property type="entry name" value="EMI_domain"/>
</dbReference>
<dbReference type="AlphaFoldDB" id="A0A8C0JJH9"/>
<dbReference type="Pfam" id="PF07546">
    <property type="entry name" value="EMI"/>
    <property type="match status" value="1"/>
</dbReference>
<keyword evidence="5" id="KW-0106">Calcium</keyword>
<keyword evidence="2" id="KW-0964">Secreted</keyword>
<dbReference type="PROSITE" id="PS51041">
    <property type="entry name" value="EMI"/>
    <property type="match status" value="1"/>
</dbReference>
<keyword evidence="14" id="KW-1185">Reference proteome</keyword>
<dbReference type="GO" id="GO:0005102">
    <property type="term" value="F:signaling receptor binding"/>
    <property type="evidence" value="ECO:0007669"/>
    <property type="project" value="TreeGrafter"/>
</dbReference>
<dbReference type="GO" id="GO:0009986">
    <property type="term" value="C:cell surface"/>
    <property type="evidence" value="ECO:0007669"/>
    <property type="project" value="TreeGrafter"/>
</dbReference>
<evidence type="ECO:0000256" key="5">
    <source>
        <dbReference type="ARBA" id="ARBA00022837"/>
    </source>
</evidence>
<evidence type="ECO:0000256" key="8">
    <source>
        <dbReference type="ARBA" id="ARBA00023180"/>
    </source>
</evidence>
<evidence type="ECO:0000256" key="9">
    <source>
        <dbReference type="PROSITE-ProRule" id="PRU00076"/>
    </source>
</evidence>
<dbReference type="PROSITE" id="PS01187">
    <property type="entry name" value="EGF_CA"/>
    <property type="match status" value="1"/>
</dbReference>
<dbReference type="GeneTree" id="ENSGT00940000162975"/>
<comment type="subcellular location">
    <subcellularLocation>
        <location evidence="1">Secreted</location>
    </subcellularLocation>
</comment>
<dbReference type="PROSITE" id="PS50026">
    <property type="entry name" value="EGF_3"/>
    <property type="match status" value="1"/>
</dbReference>
<reference evidence="13" key="1">
    <citation type="submission" date="2025-08" db="UniProtKB">
        <authorList>
            <consortium name="Ensembl"/>
        </authorList>
    </citation>
    <scope>IDENTIFICATION</scope>
</reference>
<dbReference type="InterPro" id="IPR000742">
    <property type="entry name" value="EGF"/>
</dbReference>
<dbReference type="InterPro" id="IPR050969">
    <property type="entry name" value="Dev_Signal_Modulators"/>
</dbReference>
<evidence type="ECO:0000256" key="1">
    <source>
        <dbReference type="ARBA" id="ARBA00004613"/>
    </source>
</evidence>
<gene>
    <name evidence="13" type="primary">EGFL8</name>
</gene>
<evidence type="ECO:0000259" key="11">
    <source>
        <dbReference type="PROSITE" id="PS50026"/>
    </source>
</evidence>
<evidence type="ECO:0000256" key="6">
    <source>
        <dbReference type="ARBA" id="ARBA00023054"/>
    </source>
</evidence>
<dbReference type="Gene3D" id="2.10.25.10">
    <property type="entry name" value="Laminin"/>
    <property type="match status" value="2"/>
</dbReference>